<evidence type="ECO:0000313" key="1">
    <source>
        <dbReference type="EMBL" id="AZS49662.1"/>
    </source>
</evidence>
<protein>
    <submittedName>
        <fullName evidence="1">Uncharacterized protein</fullName>
    </submittedName>
</protein>
<organism evidence="1 2">
    <name type="scientific">Entomomonas moraniae</name>
    <dbReference type="NCBI Taxonomy" id="2213226"/>
    <lineage>
        <taxon>Bacteria</taxon>
        <taxon>Pseudomonadati</taxon>
        <taxon>Pseudomonadota</taxon>
        <taxon>Gammaproteobacteria</taxon>
        <taxon>Pseudomonadales</taxon>
        <taxon>Pseudomonadaceae</taxon>
        <taxon>Entomomonas</taxon>
    </lineage>
</organism>
<accession>A0A3Q9JKK9</accession>
<sequence>MTVNAAQEVLAWARQYTDGEYESVATIPNGVADEVWVVVKREVNGESVRYLERFNRDVYSHSTKIFEGEQAKRVFRGLDHLEGKTVDVLADGSVMQKRQVVGGSVTIERDAKNVVIGLPYKTTVETLDVELQGATGTIQGSNKRVGEVVLRFMTTTGCSVNGDLLPFRQLGERVLDQPAPSFSGDYKIEALGWNNTITIEQDQPLPFYLLAVIKKVSVND</sequence>
<name>A0A3Q9JKK9_9GAMM</name>
<gene>
    <name evidence="1" type="ORF">DM558_02195</name>
</gene>
<dbReference type="KEGG" id="emo:DM558_02195"/>
<dbReference type="EMBL" id="CP029822">
    <property type="protein sequence ID" value="AZS49662.1"/>
    <property type="molecule type" value="Genomic_DNA"/>
</dbReference>
<dbReference type="AlphaFoldDB" id="A0A3Q9JKK9"/>
<evidence type="ECO:0000313" key="2">
    <source>
        <dbReference type="Proteomes" id="UP000273143"/>
    </source>
</evidence>
<reference evidence="2" key="1">
    <citation type="submission" date="2018-06" db="EMBL/GenBank/DDBJ databases">
        <title>Complete genome of Pseudomonas insecticola strain QZS01.</title>
        <authorList>
            <person name="Wang J."/>
            <person name="Su Q."/>
        </authorList>
    </citation>
    <scope>NUCLEOTIDE SEQUENCE [LARGE SCALE GENOMIC DNA]</scope>
    <source>
        <strain evidence="2">QZS01</strain>
    </source>
</reference>
<proteinExistence type="predicted"/>
<dbReference type="Proteomes" id="UP000273143">
    <property type="component" value="Chromosome"/>
</dbReference>
<keyword evidence="2" id="KW-1185">Reference proteome</keyword>